<proteinExistence type="predicted"/>
<reference evidence="1" key="1">
    <citation type="journal article" date="2021" name="Microb. Physiol.">
        <title>Proteogenomic Insights into the Physiology of Marine, Sulfate-Reducing, Filamentous Desulfonema limicola and Desulfonema magnum.</title>
        <authorList>
            <person name="Schnaars V."/>
            <person name="Wohlbrand L."/>
            <person name="Scheve S."/>
            <person name="Hinrichs C."/>
            <person name="Reinhardt R."/>
            <person name="Rabus R."/>
        </authorList>
    </citation>
    <scope>NUCLEOTIDE SEQUENCE</scope>
    <source>
        <strain evidence="1">5ac10</strain>
    </source>
</reference>
<organism evidence="1 2">
    <name type="scientific">Desulfonema limicola</name>
    <dbReference type="NCBI Taxonomy" id="45656"/>
    <lineage>
        <taxon>Bacteria</taxon>
        <taxon>Pseudomonadati</taxon>
        <taxon>Thermodesulfobacteriota</taxon>
        <taxon>Desulfobacteria</taxon>
        <taxon>Desulfobacterales</taxon>
        <taxon>Desulfococcaceae</taxon>
        <taxon>Desulfonema</taxon>
    </lineage>
</organism>
<evidence type="ECO:0000313" key="2">
    <source>
        <dbReference type="Proteomes" id="UP000663720"/>
    </source>
</evidence>
<name>A0A975GGH1_9BACT</name>
<dbReference type="Proteomes" id="UP000663720">
    <property type="component" value="Chromosome"/>
</dbReference>
<gene>
    <name evidence="1" type="ORF">dnl_26080</name>
</gene>
<evidence type="ECO:0000313" key="1">
    <source>
        <dbReference type="EMBL" id="QTA80310.1"/>
    </source>
</evidence>
<protein>
    <submittedName>
        <fullName evidence="1">Uncharacterized protein</fullName>
    </submittedName>
</protein>
<sequence length="48" mass="5381">MESIFPVSALMQIPVIKIKQDAKNKIHLIFIDFISPPPPLNPKGLEDP</sequence>
<dbReference type="KEGG" id="dli:dnl_26080"/>
<keyword evidence="2" id="KW-1185">Reference proteome</keyword>
<accession>A0A975GGH1</accession>
<dbReference type="AlphaFoldDB" id="A0A975GGH1"/>
<dbReference type="EMBL" id="CP061799">
    <property type="protein sequence ID" value="QTA80310.1"/>
    <property type="molecule type" value="Genomic_DNA"/>
</dbReference>